<keyword evidence="2" id="KW-1185">Reference proteome</keyword>
<comment type="caution">
    <text evidence="1">The sequence shown here is derived from an EMBL/GenBank/DDBJ whole genome shotgun (WGS) entry which is preliminary data.</text>
</comment>
<reference evidence="1 2" key="1">
    <citation type="journal article" date="2019" name="Genome Biol. Evol.">
        <title>Insights into the evolution of the New World diploid cottons (Gossypium, subgenus Houzingenia) based on genome sequencing.</title>
        <authorList>
            <person name="Grover C.E."/>
            <person name="Arick M.A. 2nd"/>
            <person name="Thrash A."/>
            <person name="Conover J.L."/>
            <person name="Sanders W.S."/>
            <person name="Peterson D.G."/>
            <person name="Frelichowski J.E."/>
            <person name="Scheffler J.A."/>
            <person name="Scheffler B.E."/>
            <person name="Wendel J.F."/>
        </authorList>
    </citation>
    <scope>NUCLEOTIDE SEQUENCE [LARGE SCALE GENOMIC DNA]</scope>
    <source>
        <strain evidence="1">0</strain>
        <tissue evidence="1">Leaf</tissue>
    </source>
</reference>
<dbReference type="Proteomes" id="UP000593560">
    <property type="component" value="Unassembled WGS sequence"/>
</dbReference>
<protein>
    <submittedName>
        <fullName evidence="1">Uncharacterized protein</fullName>
    </submittedName>
</protein>
<evidence type="ECO:0000313" key="2">
    <source>
        <dbReference type="Proteomes" id="UP000593560"/>
    </source>
</evidence>
<evidence type="ECO:0000313" key="1">
    <source>
        <dbReference type="EMBL" id="MBA0798664.1"/>
    </source>
</evidence>
<dbReference type="EMBL" id="JABFAD010000005">
    <property type="protein sequence ID" value="MBA0798664.1"/>
    <property type="molecule type" value="Genomic_DNA"/>
</dbReference>
<accession>A0A7J9GNI7</accession>
<sequence length="107" mass="12627">MNSITTQKRVKVDLKLVNFQSNDENKKSISSRDTLLEEDFDRFVVIEEFVLKPLTEYCDLSILAKIGRNLGNLLRVDSYILDEERGEFFRHCIQIKLNHPLKNLYHN</sequence>
<organism evidence="1 2">
    <name type="scientific">Gossypium harknessii</name>
    <dbReference type="NCBI Taxonomy" id="34285"/>
    <lineage>
        <taxon>Eukaryota</taxon>
        <taxon>Viridiplantae</taxon>
        <taxon>Streptophyta</taxon>
        <taxon>Embryophyta</taxon>
        <taxon>Tracheophyta</taxon>
        <taxon>Spermatophyta</taxon>
        <taxon>Magnoliopsida</taxon>
        <taxon>eudicotyledons</taxon>
        <taxon>Gunneridae</taxon>
        <taxon>Pentapetalae</taxon>
        <taxon>rosids</taxon>
        <taxon>malvids</taxon>
        <taxon>Malvales</taxon>
        <taxon>Malvaceae</taxon>
        <taxon>Malvoideae</taxon>
        <taxon>Gossypium</taxon>
    </lineage>
</organism>
<name>A0A7J9GNI7_9ROSI</name>
<proteinExistence type="predicted"/>
<dbReference type="AlphaFoldDB" id="A0A7J9GNI7"/>
<gene>
    <name evidence="1" type="ORF">Gohar_009233</name>
</gene>